<comment type="caution">
    <text evidence="1">The sequence shown here is derived from an EMBL/GenBank/DDBJ whole genome shotgun (WGS) entry which is preliminary data.</text>
</comment>
<feature type="non-terminal residue" evidence="1">
    <location>
        <position position="1"/>
    </location>
</feature>
<proteinExistence type="predicted"/>
<sequence>GTPRTKAETITALKTKFLTAQTPGSGSKIKQMHTESGVKDTYQNFFIERLLNSYKRRRGVSANSAHEAIADLYPDTMSPVWRI</sequence>
<organism evidence="1 2">
    <name type="scientific">Rhodocollybia butyracea</name>
    <dbReference type="NCBI Taxonomy" id="206335"/>
    <lineage>
        <taxon>Eukaryota</taxon>
        <taxon>Fungi</taxon>
        <taxon>Dikarya</taxon>
        <taxon>Basidiomycota</taxon>
        <taxon>Agaricomycotina</taxon>
        <taxon>Agaricomycetes</taxon>
        <taxon>Agaricomycetidae</taxon>
        <taxon>Agaricales</taxon>
        <taxon>Marasmiineae</taxon>
        <taxon>Omphalotaceae</taxon>
        <taxon>Rhodocollybia</taxon>
    </lineage>
</organism>
<dbReference type="OrthoDB" id="3025013at2759"/>
<protein>
    <submittedName>
        <fullName evidence="1">Uncharacterized protein</fullName>
    </submittedName>
</protein>
<evidence type="ECO:0000313" key="2">
    <source>
        <dbReference type="Proteomes" id="UP000772434"/>
    </source>
</evidence>
<dbReference type="Proteomes" id="UP000772434">
    <property type="component" value="Unassembled WGS sequence"/>
</dbReference>
<dbReference type="AlphaFoldDB" id="A0A9P5TYV8"/>
<gene>
    <name evidence="1" type="ORF">BDP27DRAFT_1236033</name>
</gene>
<reference evidence="1" key="1">
    <citation type="submission" date="2020-11" db="EMBL/GenBank/DDBJ databases">
        <authorList>
            <consortium name="DOE Joint Genome Institute"/>
            <person name="Ahrendt S."/>
            <person name="Riley R."/>
            <person name="Andreopoulos W."/>
            <person name="Labutti K."/>
            <person name="Pangilinan J."/>
            <person name="Ruiz-Duenas F.J."/>
            <person name="Barrasa J.M."/>
            <person name="Sanchez-Garcia M."/>
            <person name="Camarero S."/>
            <person name="Miyauchi S."/>
            <person name="Serrano A."/>
            <person name="Linde D."/>
            <person name="Babiker R."/>
            <person name="Drula E."/>
            <person name="Ayuso-Fernandez I."/>
            <person name="Pacheco R."/>
            <person name="Padilla G."/>
            <person name="Ferreira P."/>
            <person name="Barriuso J."/>
            <person name="Kellner H."/>
            <person name="Castanera R."/>
            <person name="Alfaro M."/>
            <person name="Ramirez L."/>
            <person name="Pisabarro A.G."/>
            <person name="Kuo A."/>
            <person name="Tritt A."/>
            <person name="Lipzen A."/>
            <person name="He G."/>
            <person name="Yan M."/>
            <person name="Ng V."/>
            <person name="Cullen D."/>
            <person name="Martin F."/>
            <person name="Rosso M.-N."/>
            <person name="Henrissat B."/>
            <person name="Hibbett D."/>
            <person name="Martinez A.T."/>
            <person name="Grigoriev I.V."/>
        </authorList>
    </citation>
    <scope>NUCLEOTIDE SEQUENCE</scope>
    <source>
        <strain evidence="1">AH 40177</strain>
    </source>
</reference>
<keyword evidence="2" id="KW-1185">Reference proteome</keyword>
<name>A0A9P5TYV8_9AGAR</name>
<evidence type="ECO:0000313" key="1">
    <source>
        <dbReference type="EMBL" id="KAF9060900.1"/>
    </source>
</evidence>
<dbReference type="EMBL" id="JADNRY010000222">
    <property type="protein sequence ID" value="KAF9060900.1"/>
    <property type="molecule type" value="Genomic_DNA"/>
</dbReference>
<accession>A0A9P5TYV8</accession>